<protein>
    <submittedName>
        <fullName evidence="2">Uncharacterized protein</fullName>
    </submittedName>
</protein>
<reference evidence="2 3" key="1">
    <citation type="journal article" date="2018" name="Proc. Natl. Acad. Sci. U.S.A.">
        <title>Draft genome sequence of Camellia sinensis var. sinensis provides insights into the evolution of the tea genome and tea quality.</title>
        <authorList>
            <person name="Wei C."/>
            <person name="Yang H."/>
            <person name="Wang S."/>
            <person name="Zhao J."/>
            <person name="Liu C."/>
            <person name="Gao L."/>
            <person name="Xia E."/>
            <person name="Lu Y."/>
            <person name="Tai Y."/>
            <person name="She G."/>
            <person name="Sun J."/>
            <person name="Cao H."/>
            <person name="Tong W."/>
            <person name="Gao Q."/>
            <person name="Li Y."/>
            <person name="Deng W."/>
            <person name="Jiang X."/>
            <person name="Wang W."/>
            <person name="Chen Q."/>
            <person name="Zhang S."/>
            <person name="Li H."/>
            <person name="Wu J."/>
            <person name="Wang P."/>
            <person name="Li P."/>
            <person name="Shi C."/>
            <person name="Zheng F."/>
            <person name="Jian J."/>
            <person name="Huang B."/>
            <person name="Shan D."/>
            <person name="Shi M."/>
            <person name="Fang C."/>
            <person name="Yue Y."/>
            <person name="Li F."/>
            <person name="Li D."/>
            <person name="Wei S."/>
            <person name="Han B."/>
            <person name="Jiang C."/>
            <person name="Yin Y."/>
            <person name="Xia T."/>
            <person name="Zhang Z."/>
            <person name="Bennetzen J.L."/>
            <person name="Zhao S."/>
            <person name="Wan X."/>
        </authorList>
    </citation>
    <scope>NUCLEOTIDE SEQUENCE [LARGE SCALE GENOMIC DNA]</scope>
    <source>
        <strain evidence="3">cv. Shuchazao</strain>
        <tissue evidence="2">Leaf</tissue>
    </source>
</reference>
<evidence type="ECO:0000256" key="1">
    <source>
        <dbReference type="SAM" id="Phobius"/>
    </source>
</evidence>
<dbReference type="AlphaFoldDB" id="A0A4S4DI37"/>
<organism evidence="2 3">
    <name type="scientific">Camellia sinensis var. sinensis</name>
    <name type="common">China tea</name>
    <dbReference type="NCBI Taxonomy" id="542762"/>
    <lineage>
        <taxon>Eukaryota</taxon>
        <taxon>Viridiplantae</taxon>
        <taxon>Streptophyta</taxon>
        <taxon>Embryophyta</taxon>
        <taxon>Tracheophyta</taxon>
        <taxon>Spermatophyta</taxon>
        <taxon>Magnoliopsida</taxon>
        <taxon>eudicotyledons</taxon>
        <taxon>Gunneridae</taxon>
        <taxon>Pentapetalae</taxon>
        <taxon>asterids</taxon>
        <taxon>Ericales</taxon>
        <taxon>Theaceae</taxon>
        <taxon>Camellia</taxon>
    </lineage>
</organism>
<evidence type="ECO:0000313" key="2">
    <source>
        <dbReference type="EMBL" id="THG02473.1"/>
    </source>
</evidence>
<sequence>MQTASICSLQLPLPPFSGNSLRQKPSSRQRRRTSMTVFASKKDAYGYGRDYNGRIVDENMIVLRKRIHEAKMAETRDYYESSTPPRDCGYWMEWEKKYAETRYDSDICEAMAVLQTLLMETRPSLVVGMVALVGFTMPASMAVAVFHLVEMVKAMLG</sequence>
<evidence type="ECO:0000313" key="3">
    <source>
        <dbReference type="Proteomes" id="UP000306102"/>
    </source>
</evidence>
<gene>
    <name evidence="2" type="ORF">TEA_022443</name>
</gene>
<accession>A0A4S4DI37</accession>
<comment type="caution">
    <text evidence="2">The sequence shown here is derived from an EMBL/GenBank/DDBJ whole genome shotgun (WGS) entry which is preliminary data.</text>
</comment>
<proteinExistence type="predicted"/>
<keyword evidence="1" id="KW-1133">Transmembrane helix</keyword>
<dbReference type="EMBL" id="SDRB02011188">
    <property type="protein sequence ID" value="THG02473.1"/>
    <property type="molecule type" value="Genomic_DNA"/>
</dbReference>
<feature type="transmembrane region" description="Helical" evidence="1">
    <location>
        <begin position="125"/>
        <end position="149"/>
    </location>
</feature>
<dbReference type="PANTHER" id="PTHR33782">
    <property type="entry name" value="OS01G0121600 PROTEIN"/>
    <property type="match status" value="1"/>
</dbReference>
<name>A0A4S4DI37_CAMSN</name>
<keyword evidence="3" id="KW-1185">Reference proteome</keyword>
<dbReference type="PANTHER" id="PTHR33782:SF5">
    <property type="entry name" value="MEDIATOR OF RNA POLYMERASE II TRANSCRIPTION SUBUNIT"/>
    <property type="match status" value="1"/>
</dbReference>
<dbReference type="Proteomes" id="UP000306102">
    <property type="component" value="Unassembled WGS sequence"/>
</dbReference>
<keyword evidence="1" id="KW-0472">Membrane</keyword>
<keyword evidence="1" id="KW-0812">Transmembrane</keyword>